<evidence type="ECO:0000259" key="5">
    <source>
        <dbReference type="PROSITE" id="PS50931"/>
    </source>
</evidence>
<dbReference type="PROSITE" id="PS50931">
    <property type="entry name" value="HTH_LYSR"/>
    <property type="match status" value="1"/>
</dbReference>
<name>A0ABZ0L7Q8_9BACL</name>
<dbReference type="PRINTS" id="PR00039">
    <property type="entry name" value="HTHLYSR"/>
</dbReference>
<evidence type="ECO:0000256" key="3">
    <source>
        <dbReference type="ARBA" id="ARBA00023125"/>
    </source>
</evidence>
<keyword evidence="7" id="KW-1185">Reference proteome</keyword>
<evidence type="ECO:0000256" key="1">
    <source>
        <dbReference type="ARBA" id="ARBA00009437"/>
    </source>
</evidence>
<dbReference type="PANTHER" id="PTHR30126">
    <property type="entry name" value="HTH-TYPE TRANSCRIPTIONAL REGULATOR"/>
    <property type="match status" value="1"/>
</dbReference>
<dbReference type="Proteomes" id="UP001303902">
    <property type="component" value="Chromosome"/>
</dbReference>
<dbReference type="PANTHER" id="PTHR30126:SF40">
    <property type="entry name" value="HTH-TYPE TRANSCRIPTIONAL REGULATOR GLTR"/>
    <property type="match status" value="1"/>
</dbReference>
<evidence type="ECO:0000256" key="4">
    <source>
        <dbReference type="ARBA" id="ARBA00023163"/>
    </source>
</evidence>
<dbReference type="InterPro" id="IPR005119">
    <property type="entry name" value="LysR_subst-bd"/>
</dbReference>
<organism evidence="6 7">
    <name type="scientific">Sporosarcina oncorhynchi</name>
    <dbReference type="NCBI Taxonomy" id="3056444"/>
    <lineage>
        <taxon>Bacteria</taxon>
        <taxon>Bacillati</taxon>
        <taxon>Bacillota</taxon>
        <taxon>Bacilli</taxon>
        <taxon>Bacillales</taxon>
        <taxon>Caryophanaceae</taxon>
        <taxon>Sporosarcina</taxon>
    </lineage>
</organism>
<sequence length="286" mass="32195">MDLRHLQTFHIVSSHLNFTKAAQILNYSQPTVSQQIKALEAEFGHTLLNRVGKKMYLTPAGHIVKRHTESLFGKLDSLTQELKKLEKPAGSLVIASPEFYCGRYLAHIIGPYIKLYPDVNLKLICCNSEETLKLVSSNQADIGFVAGDLTQSGIERRLIDEEELFLVAHPRLSIESPLQNMFDAHPFITYSLTGLIHNCLEEIQCVPKTIVECGSEEAIKQAVLGQAGIALLSDRIIEDEIKNHELQVLSRFSYTMPTYLISPENMKDFSTVSTFTDLTIKMWDTL</sequence>
<evidence type="ECO:0000256" key="2">
    <source>
        <dbReference type="ARBA" id="ARBA00023015"/>
    </source>
</evidence>
<protein>
    <submittedName>
        <fullName evidence="6">LysR family transcriptional regulator</fullName>
    </submittedName>
</protein>
<dbReference type="EMBL" id="CP129118">
    <property type="protein sequence ID" value="WOV88160.1"/>
    <property type="molecule type" value="Genomic_DNA"/>
</dbReference>
<dbReference type="RefSeq" id="WP_317968930.1">
    <property type="nucleotide sequence ID" value="NZ_CP129118.1"/>
</dbReference>
<proteinExistence type="inferred from homology"/>
<dbReference type="CDD" id="cd05466">
    <property type="entry name" value="PBP2_LTTR_substrate"/>
    <property type="match status" value="1"/>
</dbReference>
<dbReference type="InterPro" id="IPR036388">
    <property type="entry name" value="WH-like_DNA-bd_sf"/>
</dbReference>
<reference evidence="6 7" key="1">
    <citation type="submission" date="2023-06" db="EMBL/GenBank/DDBJ databases">
        <title>Sporosarcina sp. nov., isolated from Korean tranditional fermented seafood 'Jeotgal'.</title>
        <authorList>
            <person name="Yang A.I."/>
            <person name="Shin N.-R."/>
        </authorList>
    </citation>
    <scope>NUCLEOTIDE SEQUENCE [LARGE SCALE GENOMIC DNA]</scope>
    <source>
        <strain evidence="6 7">T2O-4</strain>
    </source>
</reference>
<keyword evidence="4" id="KW-0804">Transcription</keyword>
<evidence type="ECO:0000313" key="6">
    <source>
        <dbReference type="EMBL" id="WOV88160.1"/>
    </source>
</evidence>
<dbReference type="InterPro" id="IPR000847">
    <property type="entry name" value="LysR_HTH_N"/>
</dbReference>
<dbReference type="Gene3D" id="3.40.190.290">
    <property type="match status" value="1"/>
</dbReference>
<feature type="domain" description="HTH lysR-type" evidence="5">
    <location>
        <begin position="1"/>
        <end position="58"/>
    </location>
</feature>
<dbReference type="InterPro" id="IPR036390">
    <property type="entry name" value="WH_DNA-bd_sf"/>
</dbReference>
<dbReference type="SUPFAM" id="SSF53850">
    <property type="entry name" value="Periplasmic binding protein-like II"/>
    <property type="match status" value="1"/>
</dbReference>
<keyword evidence="3" id="KW-0238">DNA-binding</keyword>
<gene>
    <name evidence="6" type="ORF">QWT69_03270</name>
</gene>
<accession>A0ABZ0L7Q8</accession>
<dbReference type="Pfam" id="PF00126">
    <property type="entry name" value="HTH_1"/>
    <property type="match status" value="1"/>
</dbReference>
<dbReference type="Gene3D" id="1.10.10.10">
    <property type="entry name" value="Winged helix-like DNA-binding domain superfamily/Winged helix DNA-binding domain"/>
    <property type="match status" value="1"/>
</dbReference>
<comment type="similarity">
    <text evidence="1">Belongs to the LysR transcriptional regulatory family.</text>
</comment>
<dbReference type="SUPFAM" id="SSF46785">
    <property type="entry name" value="Winged helix' DNA-binding domain"/>
    <property type="match status" value="1"/>
</dbReference>
<keyword evidence="2" id="KW-0805">Transcription regulation</keyword>
<evidence type="ECO:0000313" key="7">
    <source>
        <dbReference type="Proteomes" id="UP001303902"/>
    </source>
</evidence>
<dbReference type="Pfam" id="PF03466">
    <property type="entry name" value="LysR_substrate"/>
    <property type="match status" value="1"/>
</dbReference>